<dbReference type="OrthoDB" id="5125482at2"/>
<keyword evidence="2" id="KW-1185">Reference proteome</keyword>
<gene>
    <name evidence="1" type="ORF">CVS29_16950</name>
</gene>
<proteinExistence type="predicted"/>
<dbReference type="RefSeq" id="WP_110107675.1">
    <property type="nucleotide sequence ID" value="NZ_JACBZZ010000001.1"/>
</dbReference>
<reference evidence="1 2" key="1">
    <citation type="submission" date="2018-05" db="EMBL/GenBank/DDBJ databases">
        <title>Genetic diversity of glacier-inhabiting Cryobacterium bacteria in China and description of Cryobacterium mengkeensis sp. nov. and Arthrobacter glacialis sp. nov.</title>
        <authorList>
            <person name="Liu Q."/>
            <person name="Xin Y.-H."/>
        </authorList>
    </citation>
    <scope>NUCLEOTIDE SEQUENCE [LARGE SCALE GENOMIC DNA]</scope>
    <source>
        <strain evidence="1 2">GP3</strain>
    </source>
</reference>
<sequence>MSTLHLGLILAGVPLVVLGVMGVALLAEGDSATARSTFAVGVIAAATGGTSVIYQVDRWKLSFQSAIHFVIMLFTVLPAMFLSGWFTLASPLAYLAVIGVFLAAGLLIWLVMFFVFGVILSKRGPNRKETTIKRD</sequence>
<dbReference type="EMBL" id="QHLZ01000016">
    <property type="protein sequence ID" value="PXA64058.1"/>
    <property type="molecule type" value="Genomic_DNA"/>
</dbReference>
<evidence type="ECO:0000313" key="1">
    <source>
        <dbReference type="EMBL" id="PXA64058.1"/>
    </source>
</evidence>
<dbReference type="Proteomes" id="UP000246303">
    <property type="component" value="Unassembled WGS sequence"/>
</dbReference>
<evidence type="ECO:0000313" key="2">
    <source>
        <dbReference type="Proteomes" id="UP000246303"/>
    </source>
</evidence>
<comment type="caution">
    <text evidence="1">The sequence shown here is derived from an EMBL/GenBank/DDBJ whole genome shotgun (WGS) entry which is preliminary data.</text>
</comment>
<dbReference type="InterPro" id="IPR021560">
    <property type="entry name" value="DUF3021"/>
</dbReference>
<dbReference type="AlphaFoldDB" id="A0A2V3DU29"/>
<organism evidence="1 2">
    <name type="scientific">Arthrobacter psychrochitiniphilus</name>
    <dbReference type="NCBI Taxonomy" id="291045"/>
    <lineage>
        <taxon>Bacteria</taxon>
        <taxon>Bacillati</taxon>
        <taxon>Actinomycetota</taxon>
        <taxon>Actinomycetes</taxon>
        <taxon>Micrococcales</taxon>
        <taxon>Micrococcaceae</taxon>
        <taxon>Arthrobacter</taxon>
    </lineage>
</organism>
<name>A0A2V3DU29_9MICC</name>
<protein>
    <submittedName>
        <fullName evidence="1">DUF3021 domain-containing protein</fullName>
    </submittedName>
</protein>
<dbReference type="Pfam" id="PF11457">
    <property type="entry name" value="DUF3021"/>
    <property type="match status" value="1"/>
</dbReference>
<accession>A0A2V3DU29</accession>